<feature type="non-terminal residue" evidence="3">
    <location>
        <position position="70"/>
    </location>
</feature>
<keyword evidence="1" id="KW-0812">Transmembrane</keyword>
<keyword evidence="1" id="KW-0472">Membrane</keyword>
<feature type="domain" description="Neurotransmitter-gated ion-channel transmembrane" evidence="2">
    <location>
        <begin position="14"/>
        <end position="70"/>
    </location>
</feature>
<evidence type="ECO:0000313" key="3">
    <source>
        <dbReference type="EMBL" id="KAL0159381.1"/>
    </source>
</evidence>
<name>A0ABD0NEM8_CIRMR</name>
<feature type="transmembrane region" description="Helical" evidence="1">
    <location>
        <begin position="7"/>
        <end position="31"/>
    </location>
</feature>
<proteinExistence type="predicted"/>
<dbReference type="AlphaFoldDB" id="A0ABD0NEM8"/>
<comment type="caution">
    <text evidence="3">The sequence shown here is derived from an EMBL/GenBank/DDBJ whole genome shotgun (WGS) entry which is preliminary data.</text>
</comment>
<keyword evidence="1" id="KW-1133">Transmembrane helix</keyword>
<dbReference type="SUPFAM" id="SSF90112">
    <property type="entry name" value="Neurotransmitter-gated ion-channel transmembrane pore"/>
    <property type="match status" value="1"/>
</dbReference>
<evidence type="ECO:0000256" key="1">
    <source>
        <dbReference type="SAM" id="Phobius"/>
    </source>
</evidence>
<dbReference type="InterPro" id="IPR038050">
    <property type="entry name" value="Neuro_actylchol_rec"/>
</dbReference>
<reference evidence="3 4" key="1">
    <citation type="submission" date="2024-05" db="EMBL/GenBank/DDBJ databases">
        <title>Genome sequencing and assembly of Indian major carp, Cirrhinus mrigala (Hamilton, 1822).</title>
        <authorList>
            <person name="Mohindra V."/>
            <person name="Chowdhury L.M."/>
            <person name="Lal K."/>
            <person name="Jena J.K."/>
        </authorList>
    </citation>
    <scope>NUCLEOTIDE SEQUENCE [LARGE SCALE GENOMIC DNA]</scope>
    <source>
        <strain evidence="3">CM1030</strain>
        <tissue evidence="3">Blood</tissue>
    </source>
</reference>
<dbReference type="InterPro" id="IPR036719">
    <property type="entry name" value="Neuro-gated_channel_TM_sf"/>
</dbReference>
<gene>
    <name evidence="3" type="ORF">M9458_043106</name>
</gene>
<accession>A0ABD0NEM8</accession>
<protein>
    <recommendedName>
        <fullName evidence="2">Neurotransmitter-gated ion-channel transmembrane domain-containing protein</fullName>
    </recommendedName>
</protein>
<dbReference type="Pfam" id="PF02932">
    <property type="entry name" value="Neur_chan_memb"/>
    <property type="match status" value="1"/>
</dbReference>
<feature type="non-terminal residue" evidence="3">
    <location>
        <position position="1"/>
    </location>
</feature>
<dbReference type="Gene3D" id="1.20.58.390">
    <property type="entry name" value="Neurotransmitter-gated ion-channel transmembrane domain"/>
    <property type="match status" value="1"/>
</dbReference>
<dbReference type="EMBL" id="JAMKFB020000022">
    <property type="protein sequence ID" value="KAL0159381.1"/>
    <property type="molecule type" value="Genomic_DNA"/>
</dbReference>
<keyword evidence="4" id="KW-1185">Reference proteome</keyword>
<dbReference type="InterPro" id="IPR006029">
    <property type="entry name" value="Neurotrans-gated_channel_TM"/>
</dbReference>
<sequence length="70" mass="7892">IVLRRRATLYVVNLLIPSSFLLSLDLFSFLLPPQSVDRASFKMTLILGYTVFLLLMNDLLPVTGNNLPLI</sequence>
<dbReference type="Proteomes" id="UP001529510">
    <property type="component" value="Unassembled WGS sequence"/>
</dbReference>
<feature type="transmembrane region" description="Helical" evidence="1">
    <location>
        <begin position="43"/>
        <end position="60"/>
    </location>
</feature>
<organism evidence="3 4">
    <name type="scientific">Cirrhinus mrigala</name>
    <name type="common">Mrigala</name>
    <dbReference type="NCBI Taxonomy" id="683832"/>
    <lineage>
        <taxon>Eukaryota</taxon>
        <taxon>Metazoa</taxon>
        <taxon>Chordata</taxon>
        <taxon>Craniata</taxon>
        <taxon>Vertebrata</taxon>
        <taxon>Euteleostomi</taxon>
        <taxon>Actinopterygii</taxon>
        <taxon>Neopterygii</taxon>
        <taxon>Teleostei</taxon>
        <taxon>Ostariophysi</taxon>
        <taxon>Cypriniformes</taxon>
        <taxon>Cyprinidae</taxon>
        <taxon>Labeoninae</taxon>
        <taxon>Labeonini</taxon>
        <taxon>Cirrhinus</taxon>
    </lineage>
</organism>
<evidence type="ECO:0000259" key="2">
    <source>
        <dbReference type="Pfam" id="PF02932"/>
    </source>
</evidence>
<evidence type="ECO:0000313" key="4">
    <source>
        <dbReference type="Proteomes" id="UP001529510"/>
    </source>
</evidence>